<evidence type="ECO:0000313" key="3">
    <source>
        <dbReference type="Proteomes" id="UP001302806"/>
    </source>
</evidence>
<sequence>MKRTVLLFAGLLVGLTTASAKTLTINNITNNLNKTKHYRNAEPITFVERGVEFLIFPDGSFDFNTNINNNQNNIYYKSDSKRSSVNRTISSRNTSIQYTSNYNRGVNIIRDRNGKVRRIGNVFLNYDRYGKITRAGNVFMNYNRGRSNNTLTQVGGLHVNYNRWGEIINIRGQVNPFNTSCNTGYSNNNNNNTHQNNNWDNNNYYEHDNKDRYYFKQNGKVKKQKKNK</sequence>
<accession>A0ABY9XW81</accession>
<dbReference type="EMBL" id="CP134537">
    <property type="protein sequence ID" value="WNH10211.1"/>
    <property type="molecule type" value="Genomic_DNA"/>
</dbReference>
<feature type="signal peptide" evidence="1">
    <location>
        <begin position="1"/>
        <end position="20"/>
    </location>
</feature>
<keyword evidence="1" id="KW-0732">Signal</keyword>
<dbReference type="Proteomes" id="UP001302806">
    <property type="component" value="Chromosome"/>
</dbReference>
<protein>
    <submittedName>
        <fullName evidence="2">Uncharacterized protein</fullName>
    </submittedName>
</protein>
<proteinExistence type="predicted"/>
<gene>
    <name evidence="2" type="ORF">RHP51_05895</name>
</gene>
<dbReference type="RefSeq" id="WP_415866527.1">
    <property type="nucleotide sequence ID" value="NZ_CP134537.1"/>
</dbReference>
<reference evidence="2 3" key="1">
    <citation type="submission" date="2023-09" db="EMBL/GenBank/DDBJ databases">
        <title>Thalassobella suaedae gen. nov., sp. nov., a marine bacterium of the family Flavobacteriaceae isolated from a halophyte Suaeda japonica.</title>
        <authorList>
            <person name="Lee S.Y."/>
            <person name="Hwang C.Y."/>
        </authorList>
    </citation>
    <scope>NUCLEOTIDE SEQUENCE [LARGE SCALE GENOMIC DNA]</scope>
    <source>
        <strain evidence="2 3">HL-DH14</strain>
    </source>
</reference>
<name>A0ABY9XW81_9FLAO</name>
<evidence type="ECO:0000313" key="2">
    <source>
        <dbReference type="EMBL" id="WNH10211.1"/>
    </source>
</evidence>
<organism evidence="2 3">
    <name type="scientific">Thalassobellus suaedae</name>
    <dbReference type="NCBI Taxonomy" id="3074124"/>
    <lineage>
        <taxon>Bacteria</taxon>
        <taxon>Pseudomonadati</taxon>
        <taxon>Bacteroidota</taxon>
        <taxon>Flavobacteriia</taxon>
        <taxon>Flavobacteriales</taxon>
        <taxon>Flavobacteriaceae</taxon>
        <taxon>Thalassobellus</taxon>
    </lineage>
</organism>
<evidence type="ECO:0000256" key="1">
    <source>
        <dbReference type="SAM" id="SignalP"/>
    </source>
</evidence>
<feature type="chain" id="PRO_5047274356" evidence="1">
    <location>
        <begin position="21"/>
        <end position="228"/>
    </location>
</feature>